<dbReference type="Proteomes" id="UP000663880">
    <property type="component" value="Unassembled WGS sequence"/>
</dbReference>
<dbReference type="PRINTS" id="PR00080">
    <property type="entry name" value="SDRFAMILY"/>
</dbReference>
<sequence length="294" mass="33264">MASKIAVVTGANKGLGFGIVRELCKRNVEVVYLTSRDIQRGKDAVTSLEKEGYKPKFHQLDVTDEDSVKTFADFVKANHDGLDILINNAGLLDANYYKVSYEDAKKIIDVNVHGKILMQKYFFPLLRDNGRVINISSDWGHIKNIQNKDWVERLTKKDIKLEDVCAFIDWFLNSIKNNTLKKEDFFENTVMAYRVSKVAVFALTRVQQNEVNRGISINSVNPGIVKTSMTHGTGDFTVSEASVTPVFIALDIDQSVKGKFIWYDKTEVDWADHSLNVIVPFEKFEQGLAEVTKS</sequence>
<comment type="caution">
    <text evidence="5">The sequence shown here is derived from an EMBL/GenBank/DDBJ whole genome shotgun (WGS) entry which is preliminary data.</text>
</comment>
<name>A0A821Y9E4_9NEOP</name>
<evidence type="ECO:0000256" key="1">
    <source>
        <dbReference type="ARBA" id="ARBA00006484"/>
    </source>
</evidence>
<dbReference type="InterPro" id="IPR036291">
    <property type="entry name" value="NAD(P)-bd_dom_sf"/>
</dbReference>
<comment type="similarity">
    <text evidence="1 4">Belongs to the short-chain dehydrogenases/reductases (SDR) family.</text>
</comment>
<evidence type="ECO:0000256" key="4">
    <source>
        <dbReference type="RuleBase" id="RU000363"/>
    </source>
</evidence>
<dbReference type="Gene3D" id="3.40.50.720">
    <property type="entry name" value="NAD(P)-binding Rossmann-like Domain"/>
    <property type="match status" value="1"/>
</dbReference>
<keyword evidence="6" id="KW-1185">Reference proteome</keyword>
<dbReference type="PANTHER" id="PTHR43963">
    <property type="entry name" value="CARBONYL REDUCTASE 1-RELATED"/>
    <property type="match status" value="1"/>
</dbReference>
<accession>A0A821Y9E4</accession>
<dbReference type="EMBL" id="CAJOBZ010000079">
    <property type="protein sequence ID" value="CAF4956277.1"/>
    <property type="molecule type" value="Genomic_DNA"/>
</dbReference>
<dbReference type="SUPFAM" id="SSF51735">
    <property type="entry name" value="NAD(P)-binding Rossmann-fold domains"/>
    <property type="match status" value="1"/>
</dbReference>
<organism evidence="5 6">
    <name type="scientific">Pieris macdunnoughi</name>
    <dbReference type="NCBI Taxonomy" id="345717"/>
    <lineage>
        <taxon>Eukaryota</taxon>
        <taxon>Metazoa</taxon>
        <taxon>Ecdysozoa</taxon>
        <taxon>Arthropoda</taxon>
        <taxon>Hexapoda</taxon>
        <taxon>Insecta</taxon>
        <taxon>Pterygota</taxon>
        <taxon>Neoptera</taxon>
        <taxon>Endopterygota</taxon>
        <taxon>Lepidoptera</taxon>
        <taxon>Glossata</taxon>
        <taxon>Ditrysia</taxon>
        <taxon>Papilionoidea</taxon>
        <taxon>Pieridae</taxon>
        <taxon>Pierinae</taxon>
        <taxon>Pieris</taxon>
    </lineage>
</organism>
<proteinExistence type="inferred from homology"/>
<gene>
    <name evidence="5" type="ORF">PMACD_LOCUS16237</name>
</gene>
<keyword evidence="3" id="KW-0560">Oxidoreductase</keyword>
<dbReference type="AlphaFoldDB" id="A0A821Y9E4"/>
<keyword evidence="2" id="KW-0521">NADP</keyword>
<dbReference type="GO" id="GO:0016491">
    <property type="term" value="F:oxidoreductase activity"/>
    <property type="evidence" value="ECO:0007669"/>
    <property type="project" value="UniProtKB-KW"/>
</dbReference>
<dbReference type="PRINTS" id="PR00081">
    <property type="entry name" value="GDHRDH"/>
</dbReference>
<evidence type="ECO:0000313" key="5">
    <source>
        <dbReference type="EMBL" id="CAF4956277.1"/>
    </source>
</evidence>
<dbReference type="Pfam" id="PF00106">
    <property type="entry name" value="adh_short"/>
    <property type="match status" value="2"/>
</dbReference>
<dbReference type="OrthoDB" id="7289984at2759"/>
<evidence type="ECO:0000256" key="3">
    <source>
        <dbReference type="ARBA" id="ARBA00023002"/>
    </source>
</evidence>
<protein>
    <submittedName>
        <fullName evidence="5">Uncharacterized protein</fullName>
    </submittedName>
</protein>
<dbReference type="InterPro" id="IPR002347">
    <property type="entry name" value="SDR_fam"/>
</dbReference>
<dbReference type="PANTHER" id="PTHR43963:SF6">
    <property type="entry name" value="CHAIN DEHYDROGENASE FAMILY PROTEIN, PUTATIVE (AFU_ORTHOLOGUE AFUA_3G15350)-RELATED"/>
    <property type="match status" value="1"/>
</dbReference>
<reference evidence="5" key="1">
    <citation type="submission" date="2021-02" db="EMBL/GenBank/DDBJ databases">
        <authorList>
            <person name="Steward A R."/>
        </authorList>
    </citation>
    <scope>NUCLEOTIDE SEQUENCE</scope>
</reference>
<evidence type="ECO:0000256" key="2">
    <source>
        <dbReference type="ARBA" id="ARBA00022857"/>
    </source>
</evidence>
<evidence type="ECO:0000313" key="6">
    <source>
        <dbReference type="Proteomes" id="UP000663880"/>
    </source>
</evidence>